<keyword evidence="3" id="KW-1185">Reference proteome</keyword>
<protein>
    <submittedName>
        <fullName evidence="2">Uncharacterized protein</fullName>
    </submittedName>
</protein>
<comment type="caution">
    <text evidence="2">The sequence shown here is derived from an EMBL/GenBank/DDBJ whole genome shotgun (WGS) entry which is preliminary data.</text>
</comment>
<sequence length="224" mass="25438">MQPLPPWFAAPRPLFECPFYYRGDIIQLEHLLDLDPFPKILSLLSLNPGAFTVQDAPPDTSDGANDEVDPRLELLINLIGDLALSHESIRARLPIPHSHSPSPGEQALRHHSARARFPDRDPYPAARLSPATAVHAFKLFAHSQTFDPELLPPIELAHEFKQESCFRRYAKAFRARGHKYDLTHDAFCTLRRRLLRHRPGRKSRTSFCGEGSRTDALRPLPPHL</sequence>
<accession>A0A2G8S4S9</accession>
<dbReference type="Proteomes" id="UP000230002">
    <property type="component" value="Unassembled WGS sequence"/>
</dbReference>
<name>A0A2G8S4S9_9APHY</name>
<proteinExistence type="predicted"/>
<evidence type="ECO:0000256" key="1">
    <source>
        <dbReference type="SAM" id="MobiDB-lite"/>
    </source>
</evidence>
<evidence type="ECO:0000313" key="2">
    <source>
        <dbReference type="EMBL" id="PIL28734.1"/>
    </source>
</evidence>
<feature type="region of interest" description="Disordered" evidence="1">
    <location>
        <begin position="201"/>
        <end position="224"/>
    </location>
</feature>
<dbReference type="AlphaFoldDB" id="A0A2G8S4S9"/>
<dbReference type="EMBL" id="AYKW01000023">
    <property type="protein sequence ID" value="PIL28734.1"/>
    <property type="molecule type" value="Genomic_DNA"/>
</dbReference>
<reference evidence="2 3" key="1">
    <citation type="journal article" date="2015" name="Sci. Rep.">
        <title>Chromosome-level genome map provides insights into diverse defense mechanisms in the medicinal fungus Ganoderma sinense.</title>
        <authorList>
            <person name="Zhu Y."/>
            <person name="Xu J."/>
            <person name="Sun C."/>
            <person name="Zhou S."/>
            <person name="Xu H."/>
            <person name="Nelson D.R."/>
            <person name="Qian J."/>
            <person name="Song J."/>
            <person name="Luo H."/>
            <person name="Xiang L."/>
            <person name="Li Y."/>
            <person name="Xu Z."/>
            <person name="Ji A."/>
            <person name="Wang L."/>
            <person name="Lu S."/>
            <person name="Hayward A."/>
            <person name="Sun W."/>
            <person name="Li X."/>
            <person name="Schwartz D.C."/>
            <person name="Wang Y."/>
            <person name="Chen S."/>
        </authorList>
    </citation>
    <scope>NUCLEOTIDE SEQUENCE [LARGE SCALE GENOMIC DNA]</scope>
    <source>
        <strain evidence="2 3">ZZ0214-1</strain>
    </source>
</reference>
<dbReference type="OrthoDB" id="2731295at2759"/>
<evidence type="ECO:0000313" key="3">
    <source>
        <dbReference type="Proteomes" id="UP000230002"/>
    </source>
</evidence>
<organism evidence="2 3">
    <name type="scientific">Ganoderma sinense ZZ0214-1</name>
    <dbReference type="NCBI Taxonomy" id="1077348"/>
    <lineage>
        <taxon>Eukaryota</taxon>
        <taxon>Fungi</taxon>
        <taxon>Dikarya</taxon>
        <taxon>Basidiomycota</taxon>
        <taxon>Agaricomycotina</taxon>
        <taxon>Agaricomycetes</taxon>
        <taxon>Polyporales</taxon>
        <taxon>Polyporaceae</taxon>
        <taxon>Ganoderma</taxon>
    </lineage>
</organism>
<gene>
    <name evidence="2" type="ORF">GSI_08778</name>
</gene>